<dbReference type="EMBL" id="JAENIK010000011">
    <property type="protein sequence ID" value="MBK1815949.1"/>
    <property type="molecule type" value="Genomic_DNA"/>
</dbReference>
<comment type="similarity">
    <text evidence="2 7">Belongs to the ExbD/TolR family.</text>
</comment>
<evidence type="ECO:0000256" key="1">
    <source>
        <dbReference type="ARBA" id="ARBA00004162"/>
    </source>
</evidence>
<evidence type="ECO:0000256" key="3">
    <source>
        <dbReference type="ARBA" id="ARBA00022475"/>
    </source>
</evidence>
<keyword evidence="7" id="KW-0813">Transport</keyword>
<evidence type="ECO:0000313" key="9">
    <source>
        <dbReference type="EMBL" id="MBK1815949.1"/>
    </source>
</evidence>
<dbReference type="RefSeq" id="WP_200350909.1">
    <property type="nucleotide sequence ID" value="NZ_BAABHZ010000006.1"/>
</dbReference>
<reference evidence="9" key="1">
    <citation type="submission" date="2021-01" db="EMBL/GenBank/DDBJ databases">
        <title>Modified the classification status of verrucomicrobia.</title>
        <authorList>
            <person name="Feng X."/>
        </authorList>
    </citation>
    <scope>NUCLEOTIDE SEQUENCE</scope>
    <source>
        <strain evidence="9">JCM 18052</strain>
    </source>
</reference>
<dbReference type="Gene3D" id="3.30.420.270">
    <property type="match status" value="1"/>
</dbReference>
<keyword evidence="10" id="KW-1185">Reference proteome</keyword>
<proteinExistence type="inferred from homology"/>
<evidence type="ECO:0000256" key="7">
    <source>
        <dbReference type="RuleBase" id="RU003879"/>
    </source>
</evidence>
<keyword evidence="6 8" id="KW-0472">Membrane</keyword>
<keyword evidence="5 8" id="KW-1133">Transmembrane helix</keyword>
<evidence type="ECO:0000256" key="2">
    <source>
        <dbReference type="ARBA" id="ARBA00005811"/>
    </source>
</evidence>
<sequence length="142" mass="15331">MPIQLSGNSSGDDHGDEARIEVVPLIDIMFFLLASFMMVSLSMTQLNRVPINLPEASTGVADTKAPPFQIAVDPNGVITWDSKIITLSEITTRLQKEAAPSETRVLISADAESRHKVVLDVLNAVRAAGIEKVSFESKATKP</sequence>
<comment type="caution">
    <text evidence="9">The sequence shown here is derived from an EMBL/GenBank/DDBJ whole genome shotgun (WGS) entry which is preliminary data.</text>
</comment>
<keyword evidence="3" id="KW-1003">Cell membrane</keyword>
<organism evidence="9 10">
    <name type="scientific">Luteolibacter yonseiensis</name>
    <dbReference type="NCBI Taxonomy" id="1144680"/>
    <lineage>
        <taxon>Bacteria</taxon>
        <taxon>Pseudomonadati</taxon>
        <taxon>Verrucomicrobiota</taxon>
        <taxon>Verrucomicrobiia</taxon>
        <taxon>Verrucomicrobiales</taxon>
        <taxon>Verrucomicrobiaceae</taxon>
        <taxon>Luteolibacter</taxon>
    </lineage>
</organism>
<dbReference type="GO" id="GO:0005886">
    <property type="term" value="C:plasma membrane"/>
    <property type="evidence" value="ECO:0007669"/>
    <property type="project" value="UniProtKB-SubCell"/>
</dbReference>
<dbReference type="Pfam" id="PF02472">
    <property type="entry name" value="ExbD"/>
    <property type="match status" value="1"/>
</dbReference>
<evidence type="ECO:0000313" key="10">
    <source>
        <dbReference type="Proteomes" id="UP000600139"/>
    </source>
</evidence>
<dbReference type="GO" id="GO:0015031">
    <property type="term" value="P:protein transport"/>
    <property type="evidence" value="ECO:0007669"/>
    <property type="project" value="UniProtKB-KW"/>
</dbReference>
<evidence type="ECO:0000256" key="5">
    <source>
        <dbReference type="ARBA" id="ARBA00022989"/>
    </source>
</evidence>
<evidence type="ECO:0000256" key="8">
    <source>
        <dbReference type="SAM" id="Phobius"/>
    </source>
</evidence>
<comment type="subcellular location">
    <subcellularLocation>
        <location evidence="1">Cell membrane</location>
        <topology evidence="1">Single-pass membrane protein</topology>
    </subcellularLocation>
    <subcellularLocation>
        <location evidence="7">Cell membrane</location>
        <topology evidence="7">Single-pass type II membrane protein</topology>
    </subcellularLocation>
</comment>
<keyword evidence="4 7" id="KW-0812">Transmembrane</keyword>
<gene>
    <name evidence="9" type="ORF">JIN84_09985</name>
</gene>
<dbReference type="PANTHER" id="PTHR30558">
    <property type="entry name" value="EXBD MEMBRANE COMPONENT OF PMF-DRIVEN MACROMOLECULE IMPORT SYSTEM"/>
    <property type="match status" value="1"/>
</dbReference>
<keyword evidence="7" id="KW-0653">Protein transport</keyword>
<dbReference type="AlphaFoldDB" id="A0A934VBZ3"/>
<protein>
    <submittedName>
        <fullName evidence="9">Biopolymer transporter ExbD</fullName>
    </submittedName>
</protein>
<accession>A0A934VBZ3</accession>
<dbReference type="InterPro" id="IPR003400">
    <property type="entry name" value="ExbD"/>
</dbReference>
<name>A0A934VBZ3_9BACT</name>
<dbReference type="Proteomes" id="UP000600139">
    <property type="component" value="Unassembled WGS sequence"/>
</dbReference>
<evidence type="ECO:0000256" key="6">
    <source>
        <dbReference type="ARBA" id="ARBA00023136"/>
    </source>
</evidence>
<evidence type="ECO:0000256" key="4">
    <source>
        <dbReference type="ARBA" id="ARBA00022692"/>
    </source>
</evidence>
<dbReference type="GO" id="GO:0022857">
    <property type="term" value="F:transmembrane transporter activity"/>
    <property type="evidence" value="ECO:0007669"/>
    <property type="project" value="InterPro"/>
</dbReference>
<feature type="transmembrane region" description="Helical" evidence="8">
    <location>
        <begin position="22"/>
        <end position="41"/>
    </location>
</feature>